<gene>
    <name evidence="2" type="ORF">SSS_3332</name>
</gene>
<dbReference type="SUPFAM" id="SSF54106">
    <property type="entry name" value="LysM domain"/>
    <property type="match status" value="1"/>
</dbReference>
<organism evidence="2">
    <name type="scientific">Sarcoptes scabiei</name>
    <name type="common">Itch mite</name>
    <name type="synonym">Acarus scabiei</name>
    <dbReference type="NCBI Taxonomy" id="52283"/>
    <lineage>
        <taxon>Eukaryota</taxon>
        <taxon>Metazoa</taxon>
        <taxon>Ecdysozoa</taxon>
        <taxon>Arthropoda</taxon>
        <taxon>Chelicerata</taxon>
        <taxon>Arachnida</taxon>
        <taxon>Acari</taxon>
        <taxon>Acariformes</taxon>
        <taxon>Sarcoptiformes</taxon>
        <taxon>Astigmata</taxon>
        <taxon>Psoroptidia</taxon>
        <taxon>Sarcoptoidea</taxon>
        <taxon>Sarcoptidae</taxon>
        <taxon>Sarcoptinae</taxon>
        <taxon>Sarcoptes</taxon>
    </lineage>
</organism>
<dbReference type="InterPro" id="IPR036779">
    <property type="entry name" value="LysM_dom_sf"/>
</dbReference>
<evidence type="ECO:0000313" key="2">
    <source>
        <dbReference type="EMBL" id="KAF7494709.1"/>
    </source>
</evidence>
<dbReference type="OrthoDB" id="2107166at2759"/>
<proteinExistence type="predicted"/>
<reference evidence="3" key="3">
    <citation type="submission" date="2022-06" db="UniProtKB">
        <authorList>
            <consortium name="EnsemblMetazoa"/>
        </authorList>
    </citation>
    <scope>IDENTIFICATION</scope>
</reference>
<accession>A0A834RCH5</accession>
<dbReference type="EnsemblMetazoa" id="SSS_3332s_mrna">
    <property type="protein sequence ID" value="KAF7494709.1"/>
    <property type="gene ID" value="SSS_3332"/>
</dbReference>
<feature type="domain" description="LysM" evidence="1">
    <location>
        <begin position="52"/>
        <end position="98"/>
    </location>
</feature>
<dbReference type="Gene3D" id="3.10.350.10">
    <property type="entry name" value="LysM domain"/>
    <property type="match status" value="1"/>
</dbReference>
<dbReference type="AlphaFoldDB" id="A0A834RCH5"/>
<evidence type="ECO:0000313" key="3">
    <source>
        <dbReference type="EnsemblMetazoa" id="KAF7494709.1"/>
    </source>
</evidence>
<dbReference type="PANTHER" id="PTHR20932:SF8">
    <property type="entry name" value="LD22649P"/>
    <property type="match status" value="1"/>
</dbReference>
<name>A0A834RCH5_SARSC</name>
<evidence type="ECO:0000259" key="1">
    <source>
        <dbReference type="PROSITE" id="PS51782"/>
    </source>
</evidence>
<dbReference type="Proteomes" id="UP000070412">
    <property type="component" value="Unassembled WGS sequence"/>
</dbReference>
<dbReference type="InterPro" id="IPR045030">
    <property type="entry name" value="LYSM1-4"/>
</dbReference>
<dbReference type="Pfam" id="PF01476">
    <property type="entry name" value="LysM"/>
    <property type="match status" value="1"/>
</dbReference>
<dbReference type="EMBL" id="WVUK01000052">
    <property type="protein sequence ID" value="KAF7494709.1"/>
    <property type="molecule type" value="Genomic_DNA"/>
</dbReference>
<dbReference type="InterPro" id="IPR018392">
    <property type="entry name" value="LysM"/>
</dbReference>
<evidence type="ECO:0000313" key="4">
    <source>
        <dbReference type="Proteomes" id="UP000070412"/>
    </source>
</evidence>
<dbReference type="PANTHER" id="PTHR20932">
    <property type="entry name" value="LYSM AND PUTATIVE PEPTIDOGLYCAN-BINDING DOMAIN-CONTAINING PROTEIN"/>
    <property type="match status" value="1"/>
</dbReference>
<dbReference type="PROSITE" id="PS51782">
    <property type="entry name" value="LYSM"/>
    <property type="match status" value="1"/>
</dbReference>
<protein>
    <submittedName>
        <fullName evidence="2">LysM and putative peptidoglycan-binding domain-containing protein 1</fullName>
    </submittedName>
</protein>
<dbReference type="CDD" id="cd00118">
    <property type="entry name" value="LysM"/>
    <property type="match status" value="1"/>
</dbReference>
<reference evidence="4" key="1">
    <citation type="journal article" date="2020" name="PLoS Negl. Trop. Dis.">
        <title>High-quality nuclear genome for Sarcoptes scabiei-A critical resource for a neglected parasite.</title>
        <authorList>
            <person name="Korhonen P.K."/>
            <person name="Gasser R.B."/>
            <person name="Ma G."/>
            <person name="Wang T."/>
            <person name="Stroehlein A.J."/>
            <person name="Young N.D."/>
            <person name="Ang C.S."/>
            <person name="Fernando D.D."/>
            <person name="Lu H.C."/>
            <person name="Taylor S."/>
            <person name="Reynolds S.L."/>
            <person name="Mofiz E."/>
            <person name="Najaraj S.H."/>
            <person name="Gowda H."/>
            <person name="Madugundu A."/>
            <person name="Renuse S."/>
            <person name="Holt D."/>
            <person name="Pandey A."/>
            <person name="Papenfuss A.T."/>
            <person name="Fischer K."/>
        </authorList>
    </citation>
    <scope>NUCLEOTIDE SEQUENCE [LARGE SCALE GENOMIC DNA]</scope>
</reference>
<reference evidence="2" key="2">
    <citation type="submission" date="2020-01" db="EMBL/GenBank/DDBJ databases">
        <authorList>
            <person name="Korhonen P.K.K."/>
            <person name="Guangxu M.G."/>
            <person name="Wang T.W."/>
            <person name="Stroehlein A.J.S."/>
            <person name="Young N.D."/>
            <person name="Ang C.-S.A."/>
            <person name="Fernando D.W.F."/>
            <person name="Lu H.L."/>
            <person name="Taylor S.T."/>
            <person name="Ehtesham M.E.M."/>
            <person name="Najaraj S.H.N."/>
            <person name="Harsha G.H.G."/>
            <person name="Madugundu A.M."/>
            <person name="Renuse S.R."/>
            <person name="Holt D.H."/>
            <person name="Pandey A.P."/>
            <person name="Papenfuss A.P."/>
            <person name="Gasser R.B.G."/>
            <person name="Fischer K.F."/>
        </authorList>
    </citation>
    <scope>NUCLEOTIDE SEQUENCE</scope>
    <source>
        <strain evidence="2">SSS_KF_BRIS2020</strain>
    </source>
</reference>
<keyword evidence="4" id="KW-1185">Reference proteome</keyword>
<sequence length="287" mass="32636">MMTFPYSNMTPLDIIDDEDLSETEFLKNSIATHTKYGSTTNCDHGSQNLRFITHYVEPNDTFQGLSLKYGCKIENIKKYNKLYSDDNNHLRSRFSIVIPIEIKSKIQFDSDISSSHSSQSSLEPCSYQTKGNSHLNDEAIDNISNHCKKSNLNSQSFDIIQSDKLDRHKNILISSKSSSLGENQCSDCTESIESVSEFLLRIDSSIARTKNQVENFSKKVADNSLEDELNRINPRKFNPPKLIDCDQKLFTSNSSRTIFENGTSSRSKKIESSLKRLKKSQGEIFEL</sequence>